<dbReference type="Gene3D" id="1.10.3210.10">
    <property type="entry name" value="Hypothetical protein af1432"/>
    <property type="match status" value="1"/>
</dbReference>
<dbReference type="PANTHER" id="PTHR43155:SF2">
    <property type="entry name" value="CYCLIC DI-GMP PHOSPHODIESTERASE PA4108"/>
    <property type="match status" value="1"/>
</dbReference>
<dbReference type="PANTHER" id="PTHR43155">
    <property type="entry name" value="CYCLIC DI-GMP PHOSPHODIESTERASE PA4108-RELATED"/>
    <property type="match status" value="1"/>
</dbReference>
<dbReference type="SMART" id="SM00471">
    <property type="entry name" value="HDc"/>
    <property type="match status" value="1"/>
</dbReference>
<dbReference type="EMBL" id="JAGGLB010000004">
    <property type="protein sequence ID" value="MBP1990390.1"/>
    <property type="molecule type" value="Genomic_DNA"/>
</dbReference>
<dbReference type="Pfam" id="PF13487">
    <property type="entry name" value="HD_5"/>
    <property type="match status" value="1"/>
</dbReference>
<proteinExistence type="predicted"/>
<organism evidence="3 4">
    <name type="scientific">Paenibacillus eucommiae</name>
    <dbReference type="NCBI Taxonomy" id="1355755"/>
    <lineage>
        <taxon>Bacteria</taxon>
        <taxon>Bacillati</taxon>
        <taxon>Bacillota</taxon>
        <taxon>Bacilli</taxon>
        <taxon>Bacillales</taxon>
        <taxon>Paenibacillaceae</taxon>
        <taxon>Paenibacillus</taxon>
    </lineage>
</organism>
<dbReference type="InterPro" id="IPR037522">
    <property type="entry name" value="HD_GYP_dom"/>
</dbReference>
<comment type="caution">
    <text evidence="3">The sequence shown here is derived from an EMBL/GenBank/DDBJ whole genome shotgun (WGS) entry which is preliminary data.</text>
</comment>
<dbReference type="InterPro" id="IPR003607">
    <property type="entry name" value="HD/PDEase_dom"/>
</dbReference>
<evidence type="ECO:0000313" key="3">
    <source>
        <dbReference type="EMBL" id="MBP1990390.1"/>
    </source>
</evidence>
<dbReference type="PROSITE" id="PS51831">
    <property type="entry name" value="HD"/>
    <property type="match status" value="1"/>
</dbReference>
<evidence type="ECO:0000259" key="2">
    <source>
        <dbReference type="PROSITE" id="PS51832"/>
    </source>
</evidence>
<feature type="domain" description="HD" evidence="1">
    <location>
        <begin position="190"/>
        <end position="312"/>
    </location>
</feature>
<name>A0ABS4IS42_9BACL</name>
<keyword evidence="4" id="KW-1185">Reference proteome</keyword>
<dbReference type="CDD" id="cd00077">
    <property type="entry name" value="HDc"/>
    <property type="match status" value="1"/>
</dbReference>
<gene>
    <name evidence="3" type="ORF">J2Z66_001988</name>
</gene>
<dbReference type="InterPro" id="IPR006674">
    <property type="entry name" value="HD_domain"/>
</dbReference>
<dbReference type="SUPFAM" id="SSF109604">
    <property type="entry name" value="HD-domain/PDEase-like"/>
    <property type="match status" value="1"/>
</dbReference>
<accession>A0ABS4IS42</accession>
<evidence type="ECO:0000259" key="1">
    <source>
        <dbReference type="PROSITE" id="PS51831"/>
    </source>
</evidence>
<reference evidence="3 4" key="1">
    <citation type="submission" date="2021-03" db="EMBL/GenBank/DDBJ databases">
        <title>Genomic Encyclopedia of Type Strains, Phase IV (KMG-IV): sequencing the most valuable type-strain genomes for metagenomic binning, comparative biology and taxonomic classification.</title>
        <authorList>
            <person name="Goeker M."/>
        </authorList>
    </citation>
    <scope>NUCLEOTIDE SEQUENCE [LARGE SCALE GENOMIC DNA]</scope>
    <source>
        <strain evidence="3 4">DSM 26048</strain>
    </source>
</reference>
<sequence length="370" mass="42559">MLGSELYRNILDGDSVVEALAHLKDYVKKALECDHLCVMLTEENREHREGEQAKTVLHTISLSQAALTTIRIMEEESRYFTKWTGESECRIIFRDDHEDGTVPDPIRLTFLSLGFKTIYAFSLKNKLTNGVLLLISHNAVQLDEGKLQICRFISKHMKHLVEKIQFRKHIVQQQAYENIFNTLRMKDLYTINHSYNVAFYSTLLGARIGLDDEQLEQLKMSALLHDVGKIGIPDSILFKPGRLTELEFEIIRKHPTIGYELLKGLPEIDYALPVARWHHERLDGTGYPDGLSGDSIPLWVRIVTIADAFDAMTSHRVYQESMPLEKVKEQMQLYAGKQFDEQLTAIFLEIIEEQSNLINSPLTAERRISE</sequence>
<protein>
    <submittedName>
        <fullName evidence="3">HD-GYP domain-containing protein (C-di-GMP phosphodiesterase class II)</fullName>
    </submittedName>
</protein>
<feature type="domain" description="HD-GYP" evidence="2">
    <location>
        <begin position="168"/>
        <end position="363"/>
    </location>
</feature>
<dbReference type="Proteomes" id="UP001519287">
    <property type="component" value="Unassembled WGS sequence"/>
</dbReference>
<dbReference type="RefSeq" id="WP_209971164.1">
    <property type="nucleotide sequence ID" value="NZ_JAGGLB010000004.1"/>
</dbReference>
<evidence type="ECO:0000313" key="4">
    <source>
        <dbReference type="Proteomes" id="UP001519287"/>
    </source>
</evidence>
<dbReference type="PROSITE" id="PS51832">
    <property type="entry name" value="HD_GYP"/>
    <property type="match status" value="1"/>
</dbReference>